<dbReference type="InterPro" id="IPR001626">
    <property type="entry name" value="ABC_TroCD"/>
</dbReference>
<evidence type="ECO:0000256" key="7">
    <source>
        <dbReference type="ARBA" id="ARBA00073179"/>
    </source>
</evidence>
<evidence type="ECO:0000256" key="2">
    <source>
        <dbReference type="ARBA" id="ARBA00008034"/>
    </source>
</evidence>
<feature type="transmembrane region" description="Helical" evidence="9">
    <location>
        <begin position="110"/>
        <end position="130"/>
    </location>
</feature>
<dbReference type="PANTHER" id="PTHR30477:SF13">
    <property type="entry name" value="IRON TRANSPORT SYSTEM MEMBRANE PROTEIN HI_0360-RELATED"/>
    <property type="match status" value="1"/>
</dbReference>
<comment type="subcellular location">
    <subcellularLocation>
        <location evidence="8">Cell membrane</location>
        <topology evidence="8">Multi-pass membrane protein</topology>
    </subcellularLocation>
    <subcellularLocation>
        <location evidence="1">Membrane</location>
        <topology evidence="1">Multi-pass membrane protein</topology>
    </subcellularLocation>
</comment>
<dbReference type="GO" id="GO:0010043">
    <property type="term" value="P:response to zinc ion"/>
    <property type="evidence" value="ECO:0007669"/>
    <property type="project" value="TreeGrafter"/>
</dbReference>
<dbReference type="Pfam" id="PF00950">
    <property type="entry name" value="ABC-3"/>
    <property type="match status" value="1"/>
</dbReference>
<evidence type="ECO:0000256" key="6">
    <source>
        <dbReference type="ARBA" id="ARBA00057828"/>
    </source>
</evidence>
<reference evidence="10 11" key="1">
    <citation type="submission" date="2016-10" db="EMBL/GenBank/DDBJ databases">
        <authorList>
            <person name="de Groot N.N."/>
        </authorList>
    </citation>
    <scope>NUCLEOTIDE SEQUENCE [LARGE SCALE GENOMIC DNA]</scope>
    <source>
        <strain evidence="10 11">CGMCC 1.10434</strain>
    </source>
</reference>
<evidence type="ECO:0000256" key="1">
    <source>
        <dbReference type="ARBA" id="ARBA00004141"/>
    </source>
</evidence>
<keyword evidence="11" id="KW-1185">Reference proteome</keyword>
<feature type="transmembrane region" description="Helical" evidence="9">
    <location>
        <begin position="207"/>
        <end position="229"/>
    </location>
</feature>
<organism evidence="10 11">
    <name type="scientific">Amphibacillus marinus</name>
    <dbReference type="NCBI Taxonomy" id="872970"/>
    <lineage>
        <taxon>Bacteria</taxon>
        <taxon>Bacillati</taxon>
        <taxon>Bacillota</taxon>
        <taxon>Bacilli</taxon>
        <taxon>Bacillales</taxon>
        <taxon>Bacillaceae</taxon>
        <taxon>Amphibacillus</taxon>
    </lineage>
</organism>
<keyword evidence="3 8" id="KW-0812">Transmembrane</keyword>
<dbReference type="SUPFAM" id="SSF81345">
    <property type="entry name" value="ABC transporter involved in vitamin B12 uptake, BtuC"/>
    <property type="match status" value="1"/>
</dbReference>
<dbReference type="EMBL" id="FODJ01000002">
    <property type="protein sequence ID" value="SEN92594.1"/>
    <property type="molecule type" value="Genomic_DNA"/>
</dbReference>
<dbReference type="AlphaFoldDB" id="A0A1H8KI69"/>
<evidence type="ECO:0000256" key="3">
    <source>
        <dbReference type="ARBA" id="ARBA00022692"/>
    </source>
</evidence>
<feature type="transmembrane region" description="Helical" evidence="9">
    <location>
        <begin position="150"/>
        <end position="168"/>
    </location>
</feature>
<dbReference type="Gene3D" id="1.10.3470.10">
    <property type="entry name" value="ABC transporter involved in vitamin B12 uptake, BtuC"/>
    <property type="match status" value="1"/>
</dbReference>
<dbReference type="PANTHER" id="PTHR30477">
    <property type="entry name" value="ABC-TRANSPORTER METAL-BINDING PROTEIN"/>
    <property type="match status" value="1"/>
</dbReference>
<keyword evidence="8" id="KW-0813">Transport</keyword>
<comment type="similarity">
    <text evidence="2 8">Belongs to the ABC-3 integral membrane protein family.</text>
</comment>
<dbReference type="Proteomes" id="UP000199300">
    <property type="component" value="Unassembled WGS sequence"/>
</dbReference>
<sequence length="304" mass="33143">MVSLHSGQKAVNQMKLINFYYAIFEYEFLQRALLTSIMVGIICGVIGCFIILRGMSLMGDAISHAVLPGVALSYLLGINIFYGAVITGMLTAIGIGFINQNSRIKSDTSIGIMFSFAFAVGIIFITLLQSSSDLYHILFGNVLAVPKSELLMTLMVMIIVLLLVYLFFKELLITSFDPTMAAAYGLPNRLIHYLLMTLLTMSTVASLQTVGIVLVVAMLITPAATAYLLTNKLSIMLFLSAGVGIISSVIGLYFSFSYNLASGPTIVVVASILFALAFLLSPKHGFVFRKINARRKRLAFIQSK</sequence>
<keyword evidence="5 9" id="KW-0472">Membrane</keyword>
<feature type="transmembrane region" description="Helical" evidence="9">
    <location>
        <begin position="32"/>
        <end position="52"/>
    </location>
</feature>
<feature type="transmembrane region" description="Helical" evidence="9">
    <location>
        <begin position="72"/>
        <end position="98"/>
    </location>
</feature>
<dbReference type="GO" id="GO:0071281">
    <property type="term" value="P:cellular response to iron ion"/>
    <property type="evidence" value="ECO:0007669"/>
    <property type="project" value="UniProtKB-ARBA"/>
</dbReference>
<feature type="transmembrane region" description="Helical" evidence="9">
    <location>
        <begin position="260"/>
        <end position="280"/>
    </location>
</feature>
<evidence type="ECO:0000256" key="5">
    <source>
        <dbReference type="ARBA" id="ARBA00023136"/>
    </source>
</evidence>
<protein>
    <recommendedName>
        <fullName evidence="7">Manganese transport system membrane protein MntC</fullName>
    </recommendedName>
</protein>
<feature type="transmembrane region" description="Helical" evidence="9">
    <location>
        <begin position="236"/>
        <end position="254"/>
    </location>
</feature>
<accession>A0A1H8KI69</accession>
<evidence type="ECO:0000256" key="4">
    <source>
        <dbReference type="ARBA" id="ARBA00022989"/>
    </source>
</evidence>
<gene>
    <name evidence="10" type="ORF">SAMN04488134_102298</name>
</gene>
<dbReference type="FunFam" id="1.10.3470.10:FF:000003">
    <property type="entry name" value="Iron ABC transporter permease SitD"/>
    <property type="match status" value="1"/>
</dbReference>
<proteinExistence type="inferred from homology"/>
<name>A0A1H8KI69_9BACI</name>
<dbReference type="STRING" id="872970.SAMN04488134_102298"/>
<dbReference type="GO" id="GO:0055085">
    <property type="term" value="P:transmembrane transport"/>
    <property type="evidence" value="ECO:0007669"/>
    <property type="project" value="InterPro"/>
</dbReference>
<evidence type="ECO:0000256" key="8">
    <source>
        <dbReference type="RuleBase" id="RU003943"/>
    </source>
</evidence>
<comment type="function">
    <text evidence="6">This protein is probably a component of a manganese permease, a binding protein-dependent, ATP-driven transport system.</text>
</comment>
<feature type="transmembrane region" description="Helical" evidence="9">
    <location>
        <begin position="180"/>
        <end position="201"/>
    </location>
</feature>
<evidence type="ECO:0000313" key="11">
    <source>
        <dbReference type="Proteomes" id="UP000199300"/>
    </source>
</evidence>
<keyword evidence="4 9" id="KW-1133">Transmembrane helix</keyword>
<dbReference type="CDD" id="cd06550">
    <property type="entry name" value="TM_ABC_iron-siderophores_like"/>
    <property type="match status" value="1"/>
</dbReference>
<dbReference type="InterPro" id="IPR037294">
    <property type="entry name" value="ABC_BtuC-like"/>
</dbReference>
<dbReference type="GO" id="GO:0043190">
    <property type="term" value="C:ATP-binding cassette (ABC) transporter complex"/>
    <property type="evidence" value="ECO:0007669"/>
    <property type="project" value="InterPro"/>
</dbReference>
<evidence type="ECO:0000256" key="9">
    <source>
        <dbReference type="SAM" id="Phobius"/>
    </source>
</evidence>
<evidence type="ECO:0000313" key="10">
    <source>
        <dbReference type="EMBL" id="SEN92594.1"/>
    </source>
</evidence>